<feature type="non-terminal residue" evidence="1">
    <location>
        <position position="1"/>
    </location>
</feature>
<dbReference type="Proteomes" id="UP000265520">
    <property type="component" value="Unassembled WGS sequence"/>
</dbReference>
<organism evidence="1 2">
    <name type="scientific">Trifolium medium</name>
    <dbReference type="NCBI Taxonomy" id="97028"/>
    <lineage>
        <taxon>Eukaryota</taxon>
        <taxon>Viridiplantae</taxon>
        <taxon>Streptophyta</taxon>
        <taxon>Embryophyta</taxon>
        <taxon>Tracheophyta</taxon>
        <taxon>Spermatophyta</taxon>
        <taxon>Magnoliopsida</taxon>
        <taxon>eudicotyledons</taxon>
        <taxon>Gunneridae</taxon>
        <taxon>Pentapetalae</taxon>
        <taxon>rosids</taxon>
        <taxon>fabids</taxon>
        <taxon>Fabales</taxon>
        <taxon>Fabaceae</taxon>
        <taxon>Papilionoideae</taxon>
        <taxon>50 kb inversion clade</taxon>
        <taxon>NPAAA clade</taxon>
        <taxon>Hologalegina</taxon>
        <taxon>IRL clade</taxon>
        <taxon>Trifolieae</taxon>
        <taxon>Trifolium</taxon>
    </lineage>
</organism>
<sequence>NECADWLAKFGATNVDSFKIWIAPPPPPLPLQLDNILLADTSGMYRQRMT</sequence>
<accession>A0A392VW67</accession>
<dbReference type="EMBL" id="LXQA011306496">
    <property type="protein sequence ID" value="MCI92644.1"/>
    <property type="molecule type" value="Genomic_DNA"/>
</dbReference>
<proteinExistence type="predicted"/>
<comment type="caution">
    <text evidence="1">The sequence shown here is derived from an EMBL/GenBank/DDBJ whole genome shotgun (WGS) entry which is preliminary data.</text>
</comment>
<evidence type="ECO:0000313" key="1">
    <source>
        <dbReference type="EMBL" id="MCI92644.1"/>
    </source>
</evidence>
<reference evidence="1 2" key="1">
    <citation type="journal article" date="2018" name="Front. Plant Sci.">
        <title>Red Clover (Trifolium pratense) and Zigzag Clover (T. medium) - A Picture of Genomic Similarities and Differences.</title>
        <authorList>
            <person name="Dluhosova J."/>
            <person name="Istvanek J."/>
            <person name="Nedelnik J."/>
            <person name="Repkova J."/>
        </authorList>
    </citation>
    <scope>NUCLEOTIDE SEQUENCE [LARGE SCALE GENOMIC DNA]</scope>
    <source>
        <strain evidence="2">cv. 10/8</strain>
        <tissue evidence="1">Leaf</tissue>
    </source>
</reference>
<name>A0A392VW67_9FABA</name>
<keyword evidence="2" id="KW-1185">Reference proteome</keyword>
<protein>
    <submittedName>
        <fullName evidence="1">Uncharacterized protein</fullName>
    </submittedName>
</protein>
<dbReference type="AlphaFoldDB" id="A0A392VW67"/>
<evidence type="ECO:0000313" key="2">
    <source>
        <dbReference type="Proteomes" id="UP000265520"/>
    </source>
</evidence>